<evidence type="ECO:0000256" key="6">
    <source>
        <dbReference type="ARBA" id="ARBA00023146"/>
    </source>
</evidence>
<proteinExistence type="predicted"/>
<dbReference type="GO" id="GO:0005829">
    <property type="term" value="C:cytosol"/>
    <property type="evidence" value="ECO:0007669"/>
    <property type="project" value="TreeGrafter"/>
</dbReference>
<protein>
    <recommendedName>
        <fullName evidence="1">valine--tRNA ligase</fullName>
        <ecNumber evidence="1">6.1.1.9</ecNumber>
    </recommendedName>
    <alternativeName>
        <fullName evidence="7">Valyl-tRNA synthetase</fullName>
    </alternativeName>
</protein>
<accession>A0A087G778</accession>
<keyword evidence="2" id="KW-0436">Ligase</keyword>
<name>A0A087G778_ARAAL</name>
<dbReference type="InterPro" id="IPR014729">
    <property type="entry name" value="Rossmann-like_a/b/a_fold"/>
</dbReference>
<organism evidence="9 10">
    <name type="scientific">Arabis alpina</name>
    <name type="common">Alpine rock-cress</name>
    <dbReference type="NCBI Taxonomy" id="50452"/>
    <lineage>
        <taxon>Eukaryota</taxon>
        <taxon>Viridiplantae</taxon>
        <taxon>Streptophyta</taxon>
        <taxon>Embryophyta</taxon>
        <taxon>Tracheophyta</taxon>
        <taxon>Spermatophyta</taxon>
        <taxon>Magnoliopsida</taxon>
        <taxon>eudicotyledons</taxon>
        <taxon>Gunneridae</taxon>
        <taxon>Pentapetalae</taxon>
        <taxon>rosids</taxon>
        <taxon>malvids</taxon>
        <taxon>Brassicales</taxon>
        <taxon>Brassicaceae</taxon>
        <taxon>Arabideae</taxon>
        <taxon>Arabis</taxon>
    </lineage>
</organism>
<sequence length="75" mass="8705">MHFHHRGESPAQHSLLHPASIQALRNVDFPCLDIMVRYNRMKGRPTLWLPGTDHTGIATQVHFPVQSSSFAWYFY</sequence>
<evidence type="ECO:0000256" key="7">
    <source>
        <dbReference type="ARBA" id="ARBA00029936"/>
    </source>
</evidence>
<dbReference type="AlphaFoldDB" id="A0A087G778"/>
<dbReference type="Gramene" id="KFK25730">
    <property type="protein sequence ID" value="KFK25730"/>
    <property type="gene ID" value="AALP_AA8G152200"/>
</dbReference>
<dbReference type="Proteomes" id="UP000029120">
    <property type="component" value="Chromosome 8"/>
</dbReference>
<evidence type="ECO:0000256" key="2">
    <source>
        <dbReference type="ARBA" id="ARBA00022598"/>
    </source>
</evidence>
<dbReference type="GO" id="GO:0005524">
    <property type="term" value="F:ATP binding"/>
    <property type="evidence" value="ECO:0007669"/>
    <property type="project" value="UniProtKB-KW"/>
</dbReference>
<dbReference type="EC" id="6.1.1.9" evidence="1"/>
<dbReference type="InterPro" id="IPR002303">
    <property type="entry name" value="Valyl-tRNA_ligase"/>
</dbReference>
<evidence type="ECO:0000256" key="1">
    <source>
        <dbReference type="ARBA" id="ARBA00013169"/>
    </source>
</evidence>
<keyword evidence="5" id="KW-0648">Protein biosynthesis</keyword>
<gene>
    <name evidence="9" type="ordered locus">AALP_Aa8g152200</name>
</gene>
<dbReference type="Gene3D" id="3.40.50.620">
    <property type="entry name" value="HUPs"/>
    <property type="match status" value="1"/>
</dbReference>
<dbReference type="eggNOG" id="KOG0432">
    <property type="taxonomic scope" value="Eukaryota"/>
</dbReference>
<evidence type="ECO:0000256" key="5">
    <source>
        <dbReference type="ARBA" id="ARBA00022917"/>
    </source>
</evidence>
<evidence type="ECO:0000259" key="8">
    <source>
        <dbReference type="Pfam" id="PF00133"/>
    </source>
</evidence>
<evidence type="ECO:0000256" key="3">
    <source>
        <dbReference type="ARBA" id="ARBA00022741"/>
    </source>
</evidence>
<dbReference type="SUPFAM" id="SSF52374">
    <property type="entry name" value="Nucleotidylyl transferase"/>
    <property type="match status" value="1"/>
</dbReference>
<dbReference type="PANTHER" id="PTHR11946">
    <property type="entry name" value="VALYL-TRNA SYNTHETASES"/>
    <property type="match status" value="1"/>
</dbReference>
<dbReference type="InterPro" id="IPR002300">
    <property type="entry name" value="aa-tRNA-synth_Ia"/>
</dbReference>
<dbReference type="PANTHER" id="PTHR11946:SF93">
    <property type="entry name" value="VALINE--TRNA LIGASE, CHLOROPLASTIC_MITOCHONDRIAL 2"/>
    <property type="match status" value="1"/>
</dbReference>
<evidence type="ECO:0000313" key="9">
    <source>
        <dbReference type="EMBL" id="KFK25730.1"/>
    </source>
</evidence>
<dbReference type="GO" id="GO:0004832">
    <property type="term" value="F:valine-tRNA ligase activity"/>
    <property type="evidence" value="ECO:0007669"/>
    <property type="project" value="UniProtKB-EC"/>
</dbReference>
<dbReference type="OrthoDB" id="629407at2759"/>
<reference evidence="10" key="1">
    <citation type="journal article" date="2015" name="Nat. Plants">
        <title>Genome expansion of Arabis alpina linked with retrotransposition and reduced symmetric DNA methylation.</title>
        <authorList>
            <person name="Willing E.M."/>
            <person name="Rawat V."/>
            <person name="Mandakova T."/>
            <person name="Maumus F."/>
            <person name="James G.V."/>
            <person name="Nordstroem K.J."/>
            <person name="Becker C."/>
            <person name="Warthmann N."/>
            <person name="Chica C."/>
            <person name="Szarzynska B."/>
            <person name="Zytnicki M."/>
            <person name="Albani M.C."/>
            <person name="Kiefer C."/>
            <person name="Bergonzi S."/>
            <person name="Castaings L."/>
            <person name="Mateos J.L."/>
            <person name="Berns M.C."/>
            <person name="Bujdoso N."/>
            <person name="Piofczyk T."/>
            <person name="de Lorenzo L."/>
            <person name="Barrero-Sicilia C."/>
            <person name="Mateos I."/>
            <person name="Piednoel M."/>
            <person name="Hagmann J."/>
            <person name="Chen-Min-Tao R."/>
            <person name="Iglesias-Fernandez R."/>
            <person name="Schuster S.C."/>
            <person name="Alonso-Blanco C."/>
            <person name="Roudier F."/>
            <person name="Carbonero P."/>
            <person name="Paz-Ares J."/>
            <person name="Davis S.J."/>
            <person name="Pecinka A."/>
            <person name="Quesneville H."/>
            <person name="Colot V."/>
            <person name="Lysak M.A."/>
            <person name="Weigel D."/>
            <person name="Coupland G."/>
            <person name="Schneeberger K."/>
        </authorList>
    </citation>
    <scope>NUCLEOTIDE SEQUENCE [LARGE SCALE GENOMIC DNA]</scope>
    <source>
        <strain evidence="10">cv. Pajares</strain>
    </source>
</reference>
<dbReference type="Pfam" id="PF00133">
    <property type="entry name" value="tRNA-synt_1"/>
    <property type="match status" value="1"/>
</dbReference>
<evidence type="ECO:0000313" key="10">
    <source>
        <dbReference type="Proteomes" id="UP000029120"/>
    </source>
</evidence>
<feature type="domain" description="Aminoacyl-tRNA synthetase class Ia" evidence="8">
    <location>
        <begin position="33"/>
        <end position="62"/>
    </location>
</feature>
<keyword evidence="6" id="KW-0030">Aminoacyl-tRNA synthetase</keyword>
<keyword evidence="4" id="KW-0067">ATP-binding</keyword>
<evidence type="ECO:0000256" key="4">
    <source>
        <dbReference type="ARBA" id="ARBA00022840"/>
    </source>
</evidence>
<dbReference type="EMBL" id="CM002876">
    <property type="protein sequence ID" value="KFK25730.1"/>
    <property type="molecule type" value="Genomic_DNA"/>
</dbReference>
<dbReference type="GO" id="GO:0006438">
    <property type="term" value="P:valyl-tRNA aminoacylation"/>
    <property type="evidence" value="ECO:0007669"/>
    <property type="project" value="InterPro"/>
</dbReference>
<keyword evidence="10" id="KW-1185">Reference proteome</keyword>
<keyword evidence="3" id="KW-0547">Nucleotide-binding</keyword>